<dbReference type="InterPro" id="IPR011527">
    <property type="entry name" value="ABC1_TM_dom"/>
</dbReference>
<organism evidence="14 15">
    <name type="scientific">Hydrogenophaga luteola</name>
    <dbReference type="NCBI Taxonomy" id="1591122"/>
    <lineage>
        <taxon>Bacteria</taxon>
        <taxon>Pseudomonadati</taxon>
        <taxon>Pseudomonadota</taxon>
        <taxon>Betaproteobacteria</taxon>
        <taxon>Burkholderiales</taxon>
        <taxon>Comamonadaceae</taxon>
        <taxon>Hydrogenophaga</taxon>
    </lineage>
</organism>
<keyword evidence="10 11" id="KW-0472">Membrane</keyword>
<dbReference type="Gene3D" id="3.40.50.300">
    <property type="entry name" value="P-loop containing nucleotide triphosphate hydrolases"/>
    <property type="match status" value="1"/>
</dbReference>
<dbReference type="NCBIfam" id="TIGR02203">
    <property type="entry name" value="MsbA_lipidA"/>
    <property type="match status" value="1"/>
</dbReference>
<proteinExistence type="predicted"/>
<evidence type="ECO:0000313" key="14">
    <source>
        <dbReference type="EMBL" id="MFC3686084.1"/>
    </source>
</evidence>
<feature type="transmembrane region" description="Helical" evidence="11">
    <location>
        <begin position="25"/>
        <end position="50"/>
    </location>
</feature>
<evidence type="ECO:0000256" key="7">
    <source>
        <dbReference type="ARBA" id="ARBA00022967"/>
    </source>
</evidence>
<evidence type="ECO:0000256" key="9">
    <source>
        <dbReference type="ARBA" id="ARBA00023055"/>
    </source>
</evidence>
<accession>A0ABV7W8D4</accession>
<sequence>MTLPSTPAAPPTATIRERLVRFWPYFRSASAGIVLAVICTIIGALTEPMIPALLKTLLDSGFSEGNIDLWMVPVALVGLFGIRGLAGFLAQYALSYTASLGLLNLRRAMFAKLNDAQLTLFARQSASKLSNTLVYEVQTGSTLLVNALLTLAKDSLTLLALLGYLMYLNWKLTLIVLFLFPALVVVMRVLSRRLYSLTKSSQQATDELAYVVEENALAHRMVRLHGAQERQSDRFESLSVRLRRLALKSTIAQAAMTPLTQMLAAVALSAVIAVALWQSSRSGVTVGNFVAFVTAMLMLVAPIRHLAEIAGPITRGLAALERGLELIEDTPEQSSGTHQADRVEGAIELKDVWVRYPSRDDENTSDDEVNRTALCGVSLQVRPGEVLALVGPSGSGKTTLANLLPRFVEVLHGDVLLDGVALPDWDLHCLRRQFAMVSQDVIMLNDTLAANVALGAAEGAIDEEKVIAALHSANLGELVARLPRGIHSNVGHNAAELSGGQRQRLAIARAIYKDAPVLILDEATSALDNESERLVQEALARLMKGRTTLVIAHRLSTIEHADRVVVLANGRIAEQGTHQVLLRTGGLYARLHAQGFSPEPEAA</sequence>
<protein>
    <submittedName>
        <fullName evidence="14">Lipid A export permease/ATP-binding protein MsbA</fullName>
    </submittedName>
</protein>
<evidence type="ECO:0000256" key="4">
    <source>
        <dbReference type="ARBA" id="ARBA00022692"/>
    </source>
</evidence>
<keyword evidence="7" id="KW-1278">Translocase</keyword>
<comment type="caution">
    <text evidence="14">The sequence shown here is derived from an EMBL/GenBank/DDBJ whole genome shotgun (WGS) entry which is preliminary data.</text>
</comment>
<keyword evidence="15" id="KW-1185">Reference proteome</keyword>
<keyword evidence="3" id="KW-1003">Cell membrane</keyword>
<feature type="transmembrane region" description="Helical" evidence="11">
    <location>
        <begin position="289"/>
        <end position="307"/>
    </location>
</feature>
<keyword evidence="2" id="KW-0813">Transport</keyword>
<dbReference type="PANTHER" id="PTHR43394">
    <property type="entry name" value="ATP-DEPENDENT PERMEASE MDL1, MITOCHONDRIAL"/>
    <property type="match status" value="1"/>
</dbReference>
<evidence type="ECO:0000256" key="10">
    <source>
        <dbReference type="ARBA" id="ARBA00023136"/>
    </source>
</evidence>
<evidence type="ECO:0000313" key="15">
    <source>
        <dbReference type="Proteomes" id="UP001595729"/>
    </source>
</evidence>
<feature type="transmembrane region" description="Helical" evidence="11">
    <location>
        <begin position="172"/>
        <end position="190"/>
    </location>
</feature>
<reference evidence="15" key="1">
    <citation type="journal article" date="2019" name="Int. J. Syst. Evol. Microbiol.">
        <title>The Global Catalogue of Microorganisms (GCM) 10K type strain sequencing project: providing services to taxonomists for standard genome sequencing and annotation.</title>
        <authorList>
            <consortium name="The Broad Institute Genomics Platform"/>
            <consortium name="The Broad Institute Genome Sequencing Center for Infectious Disease"/>
            <person name="Wu L."/>
            <person name="Ma J."/>
        </authorList>
    </citation>
    <scope>NUCLEOTIDE SEQUENCE [LARGE SCALE GENOMIC DNA]</scope>
    <source>
        <strain evidence="15">KCTC 42501</strain>
    </source>
</reference>
<dbReference type="RefSeq" id="WP_382178339.1">
    <property type="nucleotide sequence ID" value="NZ_JBHRXX010000009.1"/>
</dbReference>
<dbReference type="InterPro" id="IPR039421">
    <property type="entry name" value="Type_1_exporter"/>
</dbReference>
<dbReference type="Pfam" id="PF00664">
    <property type="entry name" value="ABC_membrane"/>
    <property type="match status" value="1"/>
</dbReference>
<gene>
    <name evidence="14" type="primary">msbA</name>
    <name evidence="14" type="ORF">ACFOPI_21005</name>
</gene>
<dbReference type="Pfam" id="PF00005">
    <property type="entry name" value="ABC_tran"/>
    <property type="match status" value="1"/>
</dbReference>
<evidence type="ECO:0000256" key="5">
    <source>
        <dbReference type="ARBA" id="ARBA00022741"/>
    </source>
</evidence>
<dbReference type="InterPro" id="IPR003593">
    <property type="entry name" value="AAA+_ATPase"/>
</dbReference>
<dbReference type="Gene3D" id="1.20.1560.10">
    <property type="entry name" value="ABC transporter type 1, transmembrane domain"/>
    <property type="match status" value="1"/>
</dbReference>
<feature type="transmembrane region" description="Helical" evidence="11">
    <location>
        <begin position="251"/>
        <end position="277"/>
    </location>
</feature>
<keyword evidence="9" id="KW-0445">Lipid transport</keyword>
<evidence type="ECO:0000256" key="6">
    <source>
        <dbReference type="ARBA" id="ARBA00022840"/>
    </source>
</evidence>
<evidence type="ECO:0000256" key="11">
    <source>
        <dbReference type="SAM" id="Phobius"/>
    </source>
</evidence>
<dbReference type="CDD" id="cd18552">
    <property type="entry name" value="ABC_6TM_MsbA_like"/>
    <property type="match status" value="1"/>
</dbReference>
<dbReference type="InterPro" id="IPR017871">
    <property type="entry name" value="ABC_transporter-like_CS"/>
</dbReference>
<feature type="domain" description="ABC transporter" evidence="12">
    <location>
        <begin position="347"/>
        <end position="594"/>
    </location>
</feature>
<dbReference type="InterPro" id="IPR027417">
    <property type="entry name" value="P-loop_NTPase"/>
</dbReference>
<comment type="subcellular location">
    <subcellularLocation>
        <location evidence="1">Cell membrane</location>
        <topology evidence="1">Multi-pass membrane protein</topology>
    </subcellularLocation>
</comment>
<dbReference type="PROSITE" id="PS50929">
    <property type="entry name" value="ABC_TM1F"/>
    <property type="match status" value="1"/>
</dbReference>
<dbReference type="EMBL" id="JBHRXX010000009">
    <property type="protein sequence ID" value="MFC3686084.1"/>
    <property type="molecule type" value="Genomic_DNA"/>
</dbReference>
<keyword evidence="5" id="KW-0547">Nucleotide-binding</keyword>
<keyword evidence="4 11" id="KW-0812">Transmembrane</keyword>
<evidence type="ECO:0000256" key="8">
    <source>
        <dbReference type="ARBA" id="ARBA00022989"/>
    </source>
</evidence>
<dbReference type="Proteomes" id="UP001595729">
    <property type="component" value="Unassembled WGS sequence"/>
</dbReference>
<dbReference type="PROSITE" id="PS50893">
    <property type="entry name" value="ABC_TRANSPORTER_2"/>
    <property type="match status" value="1"/>
</dbReference>
<dbReference type="SMART" id="SM00382">
    <property type="entry name" value="AAA"/>
    <property type="match status" value="1"/>
</dbReference>
<evidence type="ECO:0000259" key="13">
    <source>
        <dbReference type="PROSITE" id="PS50929"/>
    </source>
</evidence>
<evidence type="ECO:0000256" key="2">
    <source>
        <dbReference type="ARBA" id="ARBA00022448"/>
    </source>
</evidence>
<dbReference type="PANTHER" id="PTHR43394:SF1">
    <property type="entry name" value="ATP-BINDING CASSETTE SUB-FAMILY B MEMBER 10, MITOCHONDRIAL"/>
    <property type="match status" value="1"/>
</dbReference>
<dbReference type="InterPro" id="IPR036640">
    <property type="entry name" value="ABC1_TM_sf"/>
</dbReference>
<evidence type="ECO:0000259" key="12">
    <source>
        <dbReference type="PROSITE" id="PS50893"/>
    </source>
</evidence>
<feature type="transmembrane region" description="Helical" evidence="11">
    <location>
        <begin position="70"/>
        <end position="103"/>
    </location>
</feature>
<name>A0ABV7W8D4_9BURK</name>
<evidence type="ECO:0000256" key="3">
    <source>
        <dbReference type="ARBA" id="ARBA00022475"/>
    </source>
</evidence>
<keyword evidence="6" id="KW-0067">ATP-binding</keyword>
<dbReference type="PROSITE" id="PS00211">
    <property type="entry name" value="ABC_TRANSPORTER_1"/>
    <property type="match status" value="1"/>
</dbReference>
<keyword evidence="8 11" id="KW-1133">Transmembrane helix</keyword>
<dbReference type="SUPFAM" id="SSF90123">
    <property type="entry name" value="ABC transporter transmembrane region"/>
    <property type="match status" value="1"/>
</dbReference>
<feature type="domain" description="ABC transmembrane type-1" evidence="13">
    <location>
        <begin position="34"/>
        <end position="315"/>
    </location>
</feature>
<dbReference type="InterPro" id="IPR003439">
    <property type="entry name" value="ABC_transporter-like_ATP-bd"/>
</dbReference>
<dbReference type="InterPro" id="IPR011917">
    <property type="entry name" value="ABC_transpr_lipidA"/>
</dbReference>
<evidence type="ECO:0000256" key="1">
    <source>
        <dbReference type="ARBA" id="ARBA00004651"/>
    </source>
</evidence>
<dbReference type="SUPFAM" id="SSF52540">
    <property type="entry name" value="P-loop containing nucleoside triphosphate hydrolases"/>
    <property type="match status" value="1"/>
</dbReference>